<protein>
    <submittedName>
        <fullName evidence="1">Uncharacterized protein</fullName>
    </submittedName>
</protein>
<sequence length="1080" mass="118405">MEEPDTFLTPHTNESSGLHQRNERKPSGQPKRQYPKSNSEPSKKNLQSSNAPKSDTLGSRVTPSTPRSASPDSKANDSSISQPHRRSKPKPKPSGTPGFKESGRDSAGTKTPPNRSGSQQRRSQEKPDGGTTDASDPKPSRRGRKTAPGRKEPNADSEPIHDSTDAEPSPLKQGPPRQKRRGRFDGKLTTGDAEPRREDRHTKPDRQEYWVDYTADDLTSRLVRDLRTPPYLDCTICFNAILPYQPIWSCSPSTQIVHTEGSPQPQYCWVTLHLKCVRSWASKSIVDTRRAYEARGEDKPGEWLCIGCRAKRTIEPSSYRCFCGADTDPKPPRLATPHSCGNMCTRPRTCGHPCPIFCHPGPCPPCQITRQVPCYCGNKVLSFKCSNISPLDPSAAERISCGNTCDKKLSCGNHSCANVCHSGPCTPCAEREVVKCYCGKVEADIACDAGVLQSCSVDGEGSWVGRFRCENFCERFFDCGVHKCSKPCHVPPFKPTPCLRSPSIAIRCPCGKHTISPSEAPFFPLGSNLVRVTCKDPMPTCKSLCLKQLNGCSHSCSSPCHIGPCPPCRIKIVRPCRCGATTQDVECHRDQGGTYTEILCDRPCPALRNCSKHQCNRACCPLASFAGIKGKGKKKVEENVLDEHGWHVCDLVCGKPLSCGNHTCEERDHRGPCPPCLRSSFEERLCHCTRTVLEPPIPCGTKIFCSYPCDRPSPPCGHRKHPHLCHEDPSPCPPCSFLTSKRCGCGKKMVENITCSREKVFCGTPCGKPLKCGFHRCDRICHSDDCGPCKNPCGKPRKLCHPAIHPCTDLCHAPGSCQETESCTATVIITCSCGRIRQSVQCGRKLSNPAGGEGSKTLTCTNECAIAKRNARLAEALGISSDRTDRNKATYRDDLIAFARANSKFLPVVEKSLADFVQSEKKTLLLPKMPPDRRKFVQELAAVYRMDTQLVDPEPHRSVQLIRRIDTRIPDPLLSAVTAPALGKLTDLRARNTPAPAPCPPKPVATSSGSPWGRGWSSVVTKQPQPVASTSVNPIAATPLLRPITPVRREQTASPRKPDVPVEPVPQADLHVPDDWEEDA</sequence>
<keyword evidence="2" id="KW-1185">Reference proteome</keyword>
<evidence type="ECO:0000313" key="2">
    <source>
        <dbReference type="Proteomes" id="UP000886501"/>
    </source>
</evidence>
<proteinExistence type="predicted"/>
<organism evidence="1 2">
    <name type="scientific">Thelephora ganbajun</name>
    <name type="common">Ganba fungus</name>
    <dbReference type="NCBI Taxonomy" id="370292"/>
    <lineage>
        <taxon>Eukaryota</taxon>
        <taxon>Fungi</taxon>
        <taxon>Dikarya</taxon>
        <taxon>Basidiomycota</taxon>
        <taxon>Agaricomycotina</taxon>
        <taxon>Agaricomycetes</taxon>
        <taxon>Thelephorales</taxon>
        <taxon>Thelephoraceae</taxon>
        <taxon>Thelephora</taxon>
    </lineage>
</organism>
<dbReference type="Proteomes" id="UP000886501">
    <property type="component" value="Unassembled WGS sequence"/>
</dbReference>
<gene>
    <name evidence="1" type="ORF">BDM02DRAFT_3108816</name>
</gene>
<dbReference type="EMBL" id="MU117967">
    <property type="protein sequence ID" value="KAF9652718.1"/>
    <property type="molecule type" value="Genomic_DNA"/>
</dbReference>
<reference evidence="1" key="2">
    <citation type="journal article" date="2020" name="Nat. Commun.">
        <title>Large-scale genome sequencing of mycorrhizal fungi provides insights into the early evolution of symbiotic traits.</title>
        <authorList>
            <person name="Miyauchi S."/>
            <person name="Kiss E."/>
            <person name="Kuo A."/>
            <person name="Drula E."/>
            <person name="Kohler A."/>
            <person name="Sanchez-Garcia M."/>
            <person name="Morin E."/>
            <person name="Andreopoulos B."/>
            <person name="Barry K.W."/>
            <person name="Bonito G."/>
            <person name="Buee M."/>
            <person name="Carver A."/>
            <person name="Chen C."/>
            <person name="Cichocki N."/>
            <person name="Clum A."/>
            <person name="Culley D."/>
            <person name="Crous P.W."/>
            <person name="Fauchery L."/>
            <person name="Girlanda M."/>
            <person name="Hayes R.D."/>
            <person name="Keri Z."/>
            <person name="LaButti K."/>
            <person name="Lipzen A."/>
            <person name="Lombard V."/>
            <person name="Magnuson J."/>
            <person name="Maillard F."/>
            <person name="Murat C."/>
            <person name="Nolan M."/>
            <person name="Ohm R.A."/>
            <person name="Pangilinan J."/>
            <person name="Pereira M.F."/>
            <person name="Perotto S."/>
            <person name="Peter M."/>
            <person name="Pfister S."/>
            <person name="Riley R."/>
            <person name="Sitrit Y."/>
            <person name="Stielow J.B."/>
            <person name="Szollosi G."/>
            <person name="Zifcakova L."/>
            <person name="Stursova M."/>
            <person name="Spatafora J.W."/>
            <person name="Tedersoo L."/>
            <person name="Vaario L.M."/>
            <person name="Yamada A."/>
            <person name="Yan M."/>
            <person name="Wang P."/>
            <person name="Xu J."/>
            <person name="Bruns T."/>
            <person name="Baldrian P."/>
            <person name="Vilgalys R."/>
            <person name="Dunand C."/>
            <person name="Henrissat B."/>
            <person name="Grigoriev I.V."/>
            <person name="Hibbett D."/>
            <person name="Nagy L.G."/>
            <person name="Martin F.M."/>
        </authorList>
    </citation>
    <scope>NUCLEOTIDE SEQUENCE</scope>
    <source>
        <strain evidence="1">P2</strain>
    </source>
</reference>
<evidence type="ECO:0000313" key="1">
    <source>
        <dbReference type="EMBL" id="KAF9652718.1"/>
    </source>
</evidence>
<name>A0ACB6ZTS6_THEGA</name>
<comment type="caution">
    <text evidence="1">The sequence shown here is derived from an EMBL/GenBank/DDBJ whole genome shotgun (WGS) entry which is preliminary data.</text>
</comment>
<accession>A0ACB6ZTS6</accession>
<reference evidence="1" key="1">
    <citation type="submission" date="2019-10" db="EMBL/GenBank/DDBJ databases">
        <authorList>
            <consortium name="DOE Joint Genome Institute"/>
            <person name="Kuo A."/>
            <person name="Miyauchi S."/>
            <person name="Kiss E."/>
            <person name="Drula E."/>
            <person name="Kohler A."/>
            <person name="Sanchez-Garcia M."/>
            <person name="Andreopoulos B."/>
            <person name="Barry K.W."/>
            <person name="Bonito G."/>
            <person name="Buee M."/>
            <person name="Carver A."/>
            <person name="Chen C."/>
            <person name="Cichocki N."/>
            <person name="Clum A."/>
            <person name="Culley D."/>
            <person name="Crous P.W."/>
            <person name="Fauchery L."/>
            <person name="Girlanda M."/>
            <person name="Hayes R."/>
            <person name="Keri Z."/>
            <person name="Labutti K."/>
            <person name="Lipzen A."/>
            <person name="Lombard V."/>
            <person name="Magnuson J."/>
            <person name="Maillard F."/>
            <person name="Morin E."/>
            <person name="Murat C."/>
            <person name="Nolan M."/>
            <person name="Ohm R."/>
            <person name="Pangilinan J."/>
            <person name="Pereira M."/>
            <person name="Perotto S."/>
            <person name="Peter M."/>
            <person name="Riley R."/>
            <person name="Sitrit Y."/>
            <person name="Stielow B."/>
            <person name="Szollosi G."/>
            <person name="Zifcakova L."/>
            <person name="Stursova M."/>
            <person name="Spatafora J.W."/>
            <person name="Tedersoo L."/>
            <person name="Vaario L.-M."/>
            <person name="Yamada A."/>
            <person name="Yan M."/>
            <person name="Wang P."/>
            <person name="Xu J."/>
            <person name="Bruns T."/>
            <person name="Baldrian P."/>
            <person name="Vilgalys R."/>
            <person name="Henrissat B."/>
            <person name="Grigoriev I.V."/>
            <person name="Hibbett D."/>
            <person name="Nagy L.G."/>
            <person name="Martin F.M."/>
        </authorList>
    </citation>
    <scope>NUCLEOTIDE SEQUENCE</scope>
    <source>
        <strain evidence="1">P2</strain>
    </source>
</reference>